<dbReference type="InterPro" id="IPR036188">
    <property type="entry name" value="FAD/NAD-bd_sf"/>
</dbReference>
<dbReference type="SUPFAM" id="SSF56425">
    <property type="entry name" value="Succinate dehydrogenase/fumarate reductase flavoprotein, catalytic domain"/>
    <property type="match status" value="1"/>
</dbReference>
<comment type="cofactor">
    <cofactor evidence="1">
        <name>FAD</name>
        <dbReference type="ChEBI" id="CHEBI:57692"/>
    </cofactor>
</comment>
<proteinExistence type="predicted"/>
<evidence type="ECO:0000256" key="2">
    <source>
        <dbReference type="ARBA" id="ARBA00022630"/>
    </source>
</evidence>
<feature type="domain" description="FAD-dependent oxidoreductase 2 FAD-binding" evidence="5">
    <location>
        <begin position="8"/>
        <end position="61"/>
    </location>
</feature>
<evidence type="ECO:0000313" key="7">
    <source>
        <dbReference type="Proteomes" id="UP001196870"/>
    </source>
</evidence>
<evidence type="ECO:0000256" key="1">
    <source>
        <dbReference type="ARBA" id="ARBA00001974"/>
    </source>
</evidence>
<comment type="caution">
    <text evidence="6">The sequence shown here is derived from an EMBL/GenBank/DDBJ whole genome shotgun (WGS) entry which is preliminary data.</text>
</comment>
<dbReference type="Gene3D" id="3.90.700.10">
    <property type="entry name" value="Succinate dehydrogenase/fumarate reductase flavoprotein, catalytic domain"/>
    <property type="match status" value="1"/>
</dbReference>
<dbReference type="InterPro" id="IPR027477">
    <property type="entry name" value="Succ_DH/fumarate_Rdtase_cat_sf"/>
</dbReference>
<dbReference type="EMBL" id="JAAGBB010000007">
    <property type="protein sequence ID" value="MBR0664329.1"/>
    <property type="molecule type" value="Genomic_DNA"/>
</dbReference>
<dbReference type="Gene3D" id="3.50.50.60">
    <property type="entry name" value="FAD/NAD(P)-binding domain"/>
    <property type="match status" value="1"/>
</dbReference>
<evidence type="ECO:0000256" key="3">
    <source>
        <dbReference type="ARBA" id="ARBA00022827"/>
    </source>
</evidence>
<protein>
    <submittedName>
        <fullName evidence="6">FAD-binding dehydrogenase</fullName>
    </submittedName>
</protein>
<name>A0ABS5EVQ0_9PROT</name>
<gene>
    <name evidence="6" type="ORF">GXW71_08165</name>
</gene>
<dbReference type="Proteomes" id="UP001196870">
    <property type="component" value="Unassembled WGS sequence"/>
</dbReference>
<keyword evidence="2" id="KW-0285">Flavoprotein</keyword>
<dbReference type="InterPro" id="IPR003953">
    <property type="entry name" value="FAD-dep_OxRdtase_2_FAD-bd"/>
</dbReference>
<dbReference type="SUPFAM" id="SSF51905">
    <property type="entry name" value="FAD/NAD(P)-binding domain"/>
    <property type="match status" value="1"/>
</dbReference>
<keyword evidence="7" id="KW-1185">Reference proteome</keyword>
<reference evidence="7" key="1">
    <citation type="journal article" date="2021" name="Syst. Appl. Microbiol.">
        <title>Roseomonas hellenica sp. nov., isolated from roots of wild-growing Alkanna tinctoria.</title>
        <authorList>
            <person name="Rat A."/>
            <person name="Naranjo H.D."/>
            <person name="Lebbe L."/>
            <person name="Cnockaert M."/>
            <person name="Krigas N."/>
            <person name="Grigoriadou K."/>
            <person name="Maloupa E."/>
            <person name="Willems A."/>
        </authorList>
    </citation>
    <scope>NUCLEOTIDE SEQUENCE [LARGE SCALE GENOMIC DNA]</scope>
    <source>
        <strain evidence="7">LMG 31523</strain>
    </source>
</reference>
<sequence length="504" mass="54211">MPNAAQYDVIVVGAGNAALCAALSAREQGARVLVLEKASEEERGGNSTFTAGGFRFVHDGLEDLRQDVLVDLSEAEAGQIYIPPLPSDLYMTDLMKVTENLSNEDLAELLIGRSRETVVWMRSKGVRFIPMFGRQSYVVNGKHHFYGGVNIEAVGGGWGLVDFLIKAAERAGIDIRYGTGLRKLLQAQSGEVTGVLAFGPKGYEEIAAKAVVLACGGFESNPEMRTRYFGPGWELCRVRGTKHNTGDGIRAALDIGAQAYGGWSTCHAVQWDISAPPFGDRVVLDNFQKHSYPLGIIVNLEGNRFVDEGADFRNHTYAKYGREVMKQPGRAAVQIFDSQTIKMVRDEYRIKQVTKAESDTIEGLARALDIDAEGLQRTVAAYNAACQPGDYNPAILDGKGTKGISPPKSNWALPINEPPYYGFVVTCGITFTFGGLKISTQGEVQDTTDATIPGLYAAGELVGGIFYQNYLGGAGLMSGSVFGRLSGRSAGLYATQAVTAAAAE</sequence>
<evidence type="ECO:0000259" key="5">
    <source>
        <dbReference type="Pfam" id="PF00890"/>
    </source>
</evidence>
<dbReference type="PANTHER" id="PTHR43400:SF7">
    <property type="entry name" value="FAD-DEPENDENT OXIDOREDUCTASE 2 FAD BINDING DOMAIN-CONTAINING PROTEIN"/>
    <property type="match status" value="1"/>
</dbReference>
<evidence type="ECO:0000313" key="6">
    <source>
        <dbReference type="EMBL" id="MBR0664329.1"/>
    </source>
</evidence>
<dbReference type="NCBIfam" id="NF006130">
    <property type="entry name" value="PRK08274.1"/>
    <property type="match status" value="1"/>
</dbReference>
<keyword evidence="3" id="KW-0274">FAD</keyword>
<dbReference type="InterPro" id="IPR050315">
    <property type="entry name" value="FAD-oxidoreductase_2"/>
</dbReference>
<dbReference type="RefSeq" id="WP_211851921.1">
    <property type="nucleotide sequence ID" value="NZ_JAAGBB010000007.1"/>
</dbReference>
<accession>A0ABS5EVQ0</accession>
<dbReference type="Pfam" id="PF00890">
    <property type="entry name" value="FAD_binding_2"/>
    <property type="match status" value="2"/>
</dbReference>
<dbReference type="PANTHER" id="PTHR43400">
    <property type="entry name" value="FUMARATE REDUCTASE"/>
    <property type="match status" value="1"/>
</dbReference>
<feature type="domain" description="FAD-dependent oxidoreductase 2 FAD-binding" evidence="5">
    <location>
        <begin position="89"/>
        <end position="475"/>
    </location>
</feature>
<evidence type="ECO:0000256" key="4">
    <source>
        <dbReference type="ARBA" id="ARBA00023002"/>
    </source>
</evidence>
<organism evidence="6 7">
    <name type="scientific">Plastoroseomonas hellenica</name>
    <dbReference type="NCBI Taxonomy" id="2687306"/>
    <lineage>
        <taxon>Bacteria</taxon>
        <taxon>Pseudomonadati</taxon>
        <taxon>Pseudomonadota</taxon>
        <taxon>Alphaproteobacteria</taxon>
        <taxon>Acetobacterales</taxon>
        <taxon>Acetobacteraceae</taxon>
        <taxon>Plastoroseomonas</taxon>
    </lineage>
</organism>
<keyword evidence="4" id="KW-0560">Oxidoreductase</keyword>